<dbReference type="PANTHER" id="PTHR23272:SF184">
    <property type="entry name" value="OS03G0311250 PROTEIN"/>
    <property type="match status" value="1"/>
</dbReference>
<dbReference type="InterPro" id="IPR012337">
    <property type="entry name" value="RNaseH-like_sf"/>
</dbReference>
<dbReference type="SUPFAM" id="SSF53098">
    <property type="entry name" value="Ribonuclease H-like"/>
    <property type="match status" value="1"/>
</dbReference>
<keyword evidence="3" id="KW-1185">Reference proteome</keyword>
<dbReference type="Proteomes" id="UP000734854">
    <property type="component" value="Unassembled WGS sequence"/>
</dbReference>
<name>A0A8J5IUA7_ZINOF</name>
<sequence length="339" mass="39107">MSQTDDKLASNERVVQNLQMVVDLEDEKEAIKPIKRRASRKRSKVWDHFDSFTNEKAQAYERAFSRFDAKNLHFREDLENTGVLRIADWKNVRRLIGFLEHFYDLTLKVSRTKYVTAHSFLDDITFIAVVLKKCLNEADDVGLKDMAKFMKAKFDKYYGVIEKMNMLVVVASVLDPRNKFEYLEVLFTDVYGKVDGSSIVQIVKESMNDLYDEYMRIHAPHNTTHSSTYDHSSSSSSLGKRVSPIDIEPAKILKEKFRNEMKRRKIESGVRDSKSELDKYLKEETKVDSVEFSVTTLYSSEAISFSLFIVLLRLRSDKMSKAALKAKATSSPSVAKLEE</sequence>
<comment type="caution">
    <text evidence="2">The sequence shown here is derived from an EMBL/GenBank/DDBJ whole genome shotgun (WGS) entry which is preliminary data.</text>
</comment>
<gene>
    <name evidence="2" type="ORF">ZIOFF_003801</name>
</gene>
<dbReference type="EMBL" id="JACMSC010000001">
    <property type="protein sequence ID" value="KAG6538673.1"/>
    <property type="molecule type" value="Genomic_DNA"/>
</dbReference>
<evidence type="ECO:0000313" key="3">
    <source>
        <dbReference type="Proteomes" id="UP000734854"/>
    </source>
</evidence>
<dbReference type="PANTHER" id="PTHR23272">
    <property type="entry name" value="BED FINGER-RELATED"/>
    <property type="match status" value="1"/>
</dbReference>
<evidence type="ECO:0000259" key="1">
    <source>
        <dbReference type="Pfam" id="PF14372"/>
    </source>
</evidence>
<proteinExistence type="predicted"/>
<dbReference type="Pfam" id="PF14372">
    <property type="entry name" value="hAT-like_RNase-H"/>
    <property type="match status" value="1"/>
</dbReference>
<feature type="domain" description="hAT-like transposase RNase-H fold" evidence="1">
    <location>
        <begin position="110"/>
        <end position="214"/>
    </location>
</feature>
<reference evidence="2 3" key="1">
    <citation type="submission" date="2020-08" db="EMBL/GenBank/DDBJ databases">
        <title>Plant Genome Project.</title>
        <authorList>
            <person name="Zhang R.-G."/>
        </authorList>
    </citation>
    <scope>NUCLEOTIDE SEQUENCE [LARGE SCALE GENOMIC DNA]</scope>
    <source>
        <tissue evidence="2">Rhizome</tissue>
    </source>
</reference>
<organism evidence="2 3">
    <name type="scientific">Zingiber officinale</name>
    <name type="common">Ginger</name>
    <name type="synonym">Amomum zingiber</name>
    <dbReference type="NCBI Taxonomy" id="94328"/>
    <lineage>
        <taxon>Eukaryota</taxon>
        <taxon>Viridiplantae</taxon>
        <taxon>Streptophyta</taxon>
        <taxon>Embryophyta</taxon>
        <taxon>Tracheophyta</taxon>
        <taxon>Spermatophyta</taxon>
        <taxon>Magnoliopsida</taxon>
        <taxon>Liliopsida</taxon>
        <taxon>Zingiberales</taxon>
        <taxon>Zingiberaceae</taxon>
        <taxon>Zingiber</taxon>
    </lineage>
</organism>
<accession>A0A8J5IUA7</accession>
<dbReference type="GO" id="GO:0003677">
    <property type="term" value="F:DNA binding"/>
    <property type="evidence" value="ECO:0007669"/>
    <property type="project" value="InterPro"/>
</dbReference>
<evidence type="ECO:0000313" key="2">
    <source>
        <dbReference type="EMBL" id="KAG6538673.1"/>
    </source>
</evidence>
<dbReference type="AlphaFoldDB" id="A0A8J5IUA7"/>
<dbReference type="InterPro" id="IPR025525">
    <property type="entry name" value="hAT-like_transposase_RNase-H"/>
</dbReference>
<protein>
    <recommendedName>
        <fullName evidence="1">hAT-like transposase RNase-H fold domain-containing protein</fullName>
    </recommendedName>
</protein>